<comment type="caution">
    <text evidence="2">The sequence shown here is derived from an EMBL/GenBank/DDBJ whole genome shotgun (WGS) entry which is preliminary data.</text>
</comment>
<dbReference type="EMBL" id="JANDWU010000012">
    <property type="protein sequence ID" value="MCP9549482.1"/>
    <property type="molecule type" value="Genomic_DNA"/>
</dbReference>
<name>A0AAW5IET6_9BACT</name>
<keyword evidence="1" id="KW-0472">Membrane</keyword>
<proteinExistence type="predicted"/>
<feature type="transmembrane region" description="Helical" evidence="1">
    <location>
        <begin position="49"/>
        <end position="67"/>
    </location>
</feature>
<reference evidence="2" key="1">
    <citation type="submission" date="2022-07" db="EMBL/GenBank/DDBJ databases">
        <title>Prevotella copri.</title>
        <authorList>
            <person name="Yang C."/>
        </authorList>
    </citation>
    <scope>NUCLEOTIDE SEQUENCE</scope>
    <source>
        <strain evidence="2">HF1805</strain>
    </source>
</reference>
<organism evidence="2 3">
    <name type="scientific">Segatella copri</name>
    <dbReference type="NCBI Taxonomy" id="165179"/>
    <lineage>
        <taxon>Bacteria</taxon>
        <taxon>Pseudomonadati</taxon>
        <taxon>Bacteroidota</taxon>
        <taxon>Bacteroidia</taxon>
        <taxon>Bacteroidales</taxon>
        <taxon>Prevotellaceae</taxon>
        <taxon>Segatella</taxon>
    </lineage>
</organism>
<protein>
    <recommendedName>
        <fullName evidence="4">Zincin superfamily protease</fullName>
    </recommendedName>
</protein>
<keyword evidence="1" id="KW-1133">Transmembrane helix</keyword>
<dbReference type="Proteomes" id="UP001205506">
    <property type="component" value="Unassembled WGS sequence"/>
</dbReference>
<keyword evidence="1" id="KW-0812">Transmembrane</keyword>
<evidence type="ECO:0008006" key="4">
    <source>
        <dbReference type="Google" id="ProtNLM"/>
    </source>
</evidence>
<evidence type="ECO:0000313" key="2">
    <source>
        <dbReference type="EMBL" id="MCP9549482.1"/>
    </source>
</evidence>
<dbReference type="AlphaFoldDB" id="A0AAW5IET6"/>
<gene>
    <name evidence="2" type="ORF">NNC68_08340</name>
</gene>
<accession>A0AAW5IET6</accession>
<evidence type="ECO:0000256" key="1">
    <source>
        <dbReference type="SAM" id="Phobius"/>
    </source>
</evidence>
<evidence type="ECO:0000313" key="3">
    <source>
        <dbReference type="Proteomes" id="UP001205506"/>
    </source>
</evidence>
<sequence length="107" mass="13218">MMVIYNNILPVKGFKCINLFGVLFVRKGLKMTDVDFNHEAIHTKQMKEMLYVFFYLWYVIEWIVRLFKRGNAYRNISFEREAYSNQCYLKYNKERKRFAWLEYLSDK</sequence>